<feature type="domain" description="Glycosyl hydrolase family 30 beta sandwich" evidence="7">
    <location>
        <begin position="364"/>
        <end position="451"/>
    </location>
</feature>
<dbReference type="STRING" id="1093900.A0A507BE76"/>
<dbReference type="PANTHER" id="PTHR11069:SF23">
    <property type="entry name" value="LYSOSOMAL ACID GLUCOSYLCERAMIDASE"/>
    <property type="match status" value="1"/>
</dbReference>
<dbReference type="Gene3D" id="3.20.20.80">
    <property type="entry name" value="Glycosidases"/>
    <property type="match status" value="1"/>
</dbReference>
<dbReference type="Proteomes" id="UP000319257">
    <property type="component" value="Unassembled WGS sequence"/>
</dbReference>
<accession>A0A507BE76</accession>
<feature type="domain" description="Glycosyl hydrolase family 59 catalytic" evidence="6">
    <location>
        <begin position="56"/>
        <end position="325"/>
    </location>
</feature>
<dbReference type="InParanoid" id="A0A507BE76"/>
<gene>
    <name evidence="8" type="ORF">E0L32_012071</name>
</gene>
<organism evidence="8 9">
    <name type="scientific">Thyridium curvatum</name>
    <dbReference type="NCBI Taxonomy" id="1093900"/>
    <lineage>
        <taxon>Eukaryota</taxon>
        <taxon>Fungi</taxon>
        <taxon>Dikarya</taxon>
        <taxon>Ascomycota</taxon>
        <taxon>Pezizomycotina</taxon>
        <taxon>Sordariomycetes</taxon>
        <taxon>Sordariomycetidae</taxon>
        <taxon>Thyridiales</taxon>
        <taxon>Thyridiaceae</taxon>
        <taxon>Thyridium</taxon>
    </lineage>
</organism>
<dbReference type="InterPro" id="IPR017853">
    <property type="entry name" value="GH"/>
</dbReference>
<evidence type="ECO:0000256" key="5">
    <source>
        <dbReference type="SAM" id="SignalP"/>
    </source>
</evidence>
<evidence type="ECO:0000313" key="8">
    <source>
        <dbReference type="EMBL" id="TPX17626.1"/>
    </source>
</evidence>
<dbReference type="RefSeq" id="XP_030999337.1">
    <property type="nucleotide sequence ID" value="XM_031134872.1"/>
</dbReference>
<dbReference type="SUPFAM" id="SSF51445">
    <property type="entry name" value="(Trans)glycosidases"/>
    <property type="match status" value="1"/>
</dbReference>
<keyword evidence="2 5" id="KW-0732">Signal</keyword>
<dbReference type="Pfam" id="PF02057">
    <property type="entry name" value="Glyco_hydro_59"/>
    <property type="match status" value="1"/>
</dbReference>
<dbReference type="AlphaFoldDB" id="A0A507BE76"/>
<comment type="similarity">
    <text evidence="1">Belongs to the glycosyl hydrolase 30 family.</text>
</comment>
<dbReference type="GO" id="GO:0006680">
    <property type="term" value="P:glucosylceramide catabolic process"/>
    <property type="evidence" value="ECO:0007669"/>
    <property type="project" value="TreeGrafter"/>
</dbReference>
<dbReference type="OrthoDB" id="2012278at2759"/>
<proteinExistence type="inferred from homology"/>
<comment type="caution">
    <text evidence="8">The sequence shown here is derived from an EMBL/GenBank/DDBJ whole genome shotgun (WGS) entry which is preliminary data.</text>
</comment>
<protein>
    <submittedName>
        <fullName evidence="8">Uncharacterized protein</fullName>
    </submittedName>
</protein>
<feature type="region of interest" description="Disordered" evidence="4">
    <location>
        <begin position="487"/>
        <end position="515"/>
    </location>
</feature>
<evidence type="ECO:0000259" key="7">
    <source>
        <dbReference type="Pfam" id="PF17189"/>
    </source>
</evidence>
<dbReference type="InterPro" id="IPR033452">
    <property type="entry name" value="GH30_C"/>
</dbReference>
<keyword evidence="9" id="KW-1185">Reference proteome</keyword>
<dbReference type="Gene3D" id="2.60.40.1180">
    <property type="entry name" value="Golgi alpha-mannosidase II"/>
    <property type="match status" value="1"/>
</dbReference>
<evidence type="ECO:0000256" key="4">
    <source>
        <dbReference type="SAM" id="MobiDB-lite"/>
    </source>
</evidence>
<feature type="signal peptide" evidence="5">
    <location>
        <begin position="1"/>
        <end position="20"/>
    </location>
</feature>
<feature type="chain" id="PRO_5021323028" evidence="5">
    <location>
        <begin position="21"/>
        <end position="661"/>
    </location>
</feature>
<feature type="compositionally biased region" description="Low complexity" evidence="4">
    <location>
        <begin position="487"/>
        <end position="513"/>
    </location>
</feature>
<dbReference type="GeneID" id="41979518"/>
<evidence type="ECO:0000256" key="1">
    <source>
        <dbReference type="ARBA" id="ARBA00005382"/>
    </source>
</evidence>
<dbReference type="GO" id="GO:0004348">
    <property type="term" value="F:glucosylceramidase activity"/>
    <property type="evidence" value="ECO:0007669"/>
    <property type="project" value="InterPro"/>
</dbReference>
<dbReference type="InterPro" id="IPR001139">
    <property type="entry name" value="Glyco_hydro_30"/>
</dbReference>
<reference evidence="8 9" key="1">
    <citation type="submission" date="2019-06" db="EMBL/GenBank/DDBJ databases">
        <title>Draft genome sequence of the filamentous fungus Phialemoniopsis curvata isolated from diesel fuel.</title>
        <authorList>
            <person name="Varaljay V.A."/>
            <person name="Lyon W.J."/>
            <person name="Crouch A.L."/>
            <person name="Drake C.E."/>
            <person name="Hollomon J.M."/>
            <person name="Nadeau L.J."/>
            <person name="Nunn H.S."/>
            <person name="Stevenson B.S."/>
            <person name="Bojanowski C.L."/>
            <person name="Crookes-Goodson W.J."/>
        </authorList>
    </citation>
    <scope>NUCLEOTIDE SEQUENCE [LARGE SCALE GENOMIC DNA]</scope>
    <source>
        <strain evidence="8 9">D216</strain>
    </source>
</reference>
<dbReference type="PANTHER" id="PTHR11069">
    <property type="entry name" value="GLUCOSYLCERAMIDASE"/>
    <property type="match status" value="1"/>
</dbReference>
<dbReference type="InterPro" id="IPR049161">
    <property type="entry name" value="GH59_cat"/>
</dbReference>
<dbReference type="GO" id="GO:0016020">
    <property type="term" value="C:membrane"/>
    <property type="evidence" value="ECO:0007669"/>
    <property type="project" value="GOC"/>
</dbReference>
<evidence type="ECO:0000259" key="6">
    <source>
        <dbReference type="Pfam" id="PF02057"/>
    </source>
</evidence>
<sequence length="661" mass="69731">MKHQFAILSGLAVWGRLGLAANSLTIDVTSKLQTMDGFGISQAFGRADEFKNLASGPQKQGLDYLFSTTSGAGFSIIRNRVASGDTAYDSIEPNSPGSPSATPHYVWDGSDSGQVWFSQQAMSYGVKAIYANAWNAPSYMRTAVDYGRLCGTPDATCASGDWRQAYANLIIQYLKNYEQLGIPITHVGFLNEPDGSNFMLASPEQAASMIPIMHNTLESNGLGHIQLTCCDDIGWKAQQTYTKSIIQAGMEKYLGVITSHTYSDQATTPMGTSLKTWVTEAADLVNPWCTTWYSNGGDCEGFTWSVRLAQGIVDAGLSAYLYWEGLEVNQQKHASYLVLSDGTNVFPSGRLWAFAHWSRYIRPGAQRVAVSGTVADVITAAFVNTDGSVVAVLTNSGAGATSIEFGFSGVEPSRVVDAVSSDNSAQMANTQASLSGGKLQVSVPAHGVVTVKMEAGGVSNNKAEAISSSSSSSSSILSSSSSSSILSSSSSLPHSEQSPTSAPTHTTTAETTSVVRSLTASTLRTITRPSKALSSVQAVASQLNCTSDSIYTTQTKVVPASRGTGVPSGRLPGSTGIYYNTTSVFTSGVSSRTTEVLTSVGTATQLPVVSTAVSSQPVPEVSFADPETTDLPDMPDPFSCGFMPGRYPGHGHPHAPPDFFE</sequence>
<name>A0A507BE76_9PEZI</name>
<dbReference type="InterPro" id="IPR013780">
    <property type="entry name" value="Glyco_hydro_b"/>
</dbReference>
<evidence type="ECO:0000256" key="2">
    <source>
        <dbReference type="ARBA" id="ARBA00022729"/>
    </source>
</evidence>
<dbReference type="SUPFAM" id="SSF51011">
    <property type="entry name" value="Glycosyl hydrolase domain"/>
    <property type="match status" value="1"/>
</dbReference>
<dbReference type="EMBL" id="SKBQ01000134">
    <property type="protein sequence ID" value="TPX17626.1"/>
    <property type="molecule type" value="Genomic_DNA"/>
</dbReference>
<evidence type="ECO:0000313" key="9">
    <source>
        <dbReference type="Proteomes" id="UP000319257"/>
    </source>
</evidence>
<keyword evidence="3" id="KW-0378">Hydrolase</keyword>
<dbReference type="Pfam" id="PF17189">
    <property type="entry name" value="Glyco_hydro_30C"/>
    <property type="match status" value="1"/>
</dbReference>
<evidence type="ECO:0000256" key="3">
    <source>
        <dbReference type="ARBA" id="ARBA00022801"/>
    </source>
</evidence>